<protein>
    <submittedName>
        <fullName evidence="1">DUF1572 domain-containing protein</fullName>
    </submittedName>
</protein>
<dbReference type="RefSeq" id="WP_380895780.1">
    <property type="nucleotide sequence ID" value="NZ_JBHTKY010000009.1"/>
</dbReference>
<dbReference type="InterPro" id="IPR034660">
    <property type="entry name" value="DinB/YfiT-like"/>
</dbReference>
<dbReference type="SUPFAM" id="SSF109854">
    <property type="entry name" value="DinB/YfiT-like putative metalloenzymes"/>
    <property type="match status" value="1"/>
</dbReference>
<dbReference type="EMBL" id="JBHTKY010000009">
    <property type="protein sequence ID" value="MFD1165623.1"/>
    <property type="molecule type" value="Genomic_DNA"/>
</dbReference>
<proteinExistence type="predicted"/>
<organism evidence="1 2">
    <name type="scientific">Sphingobacterium daejeonense</name>
    <dbReference type="NCBI Taxonomy" id="371142"/>
    <lineage>
        <taxon>Bacteria</taxon>
        <taxon>Pseudomonadati</taxon>
        <taxon>Bacteroidota</taxon>
        <taxon>Sphingobacteriia</taxon>
        <taxon>Sphingobacteriales</taxon>
        <taxon>Sphingobacteriaceae</taxon>
        <taxon>Sphingobacterium</taxon>
    </lineage>
</organism>
<evidence type="ECO:0000313" key="2">
    <source>
        <dbReference type="Proteomes" id="UP001597205"/>
    </source>
</evidence>
<evidence type="ECO:0000313" key="1">
    <source>
        <dbReference type="EMBL" id="MFD1165623.1"/>
    </source>
</evidence>
<comment type="caution">
    <text evidence="1">The sequence shown here is derived from an EMBL/GenBank/DDBJ whole genome shotgun (WGS) entry which is preliminary data.</text>
</comment>
<dbReference type="Gene3D" id="1.20.120.450">
    <property type="entry name" value="dinb family like domain"/>
    <property type="match status" value="1"/>
</dbReference>
<sequence>MAHQLANRFREVILNGTWIANTNWEKELSNTNFLTATSKISDLNRIADLTYHILYYIKGINSFFKTGKLDIKDSESFQTPPLSNESDWENLKNELFNQAELFAENIENLSNEQLESTFFDPKYGTYKRNIEGQIEHAYYHLGQVVLLRKLIV</sequence>
<accession>A0ABW3RK65</accession>
<reference evidence="2" key="1">
    <citation type="journal article" date="2019" name="Int. J. Syst. Evol. Microbiol.">
        <title>The Global Catalogue of Microorganisms (GCM) 10K type strain sequencing project: providing services to taxonomists for standard genome sequencing and annotation.</title>
        <authorList>
            <consortium name="The Broad Institute Genomics Platform"/>
            <consortium name="The Broad Institute Genome Sequencing Center for Infectious Disease"/>
            <person name="Wu L."/>
            <person name="Ma J."/>
        </authorList>
    </citation>
    <scope>NUCLEOTIDE SEQUENCE [LARGE SCALE GENOMIC DNA]</scope>
    <source>
        <strain evidence="2">CCUG 52468</strain>
    </source>
</reference>
<name>A0ABW3RK65_9SPHI</name>
<dbReference type="Proteomes" id="UP001597205">
    <property type="component" value="Unassembled WGS sequence"/>
</dbReference>
<gene>
    <name evidence="1" type="ORF">ACFQ2C_08410</name>
</gene>
<keyword evidence="2" id="KW-1185">Reference proteome</keyword>